<evidence type="ECO:0000313" key="2">
    <source>
        <dbReference type="EMBL" id="RED24743.1"/>
    </source>
</evidence>
<protein>
    <submittedName>
        <fullName evidence="2">PA14 domain-containing protein</fullName>
    </submittedName>
</protein>
<proteinExistence type="predicted"/>
<reference evidence="2 3" key="1">
    <citation type="submission" date="2018-07" db="EMBL/GenBank/DDBJ databases">
        <title>Genomic Encyclopedia of Archaeal and Bacterial Type Strains, Phase II (KMG-II): from individual species to whole genera.</title>
        <authorList>
            <person name="Goeker M."/>
        </authorList>
    </citation>
    <scope>NUCLEOTIDE SEQUENCE [LARGE SCALE GENOMIC DNA]</scope>
    <source>
        <strain evidence="2 3">DSM 25795</strain>
    </source>
</reference>
<organism evidence="2 3">
    <name type="scientific">Flavobacterium cutihirudinis</name>
    <dbReference type="NCBI Taxonomy" id="1265740"/>
    <lineage>
        <taxon>Bacteria</taxon>
        <taxon>Pseudomonadati</taxon>
        <taxon>Bacteroidota</taxon>
        <taxon>Flavobacteriia</taxon>
        <taxon>Flavobacteriales</taxon>
        <taxon>Flavobacteriaceae</taxon>
        <taxon>Flavobacterium</taxon>
    </lineage>
</organism>
<dbReference type="SUPFAM" id="SSF56988">
    <property type="entry name" value="Anthrax protective antigen"/>
    <property type="match status" value="1"/>
</dbReference>
<dbReference type="Gene3D" id="2.60.40.10">
    <property type="entry name" value="Immunoglobulins"/>
    <property type="match status" value="1"/>
</dbReference>
<gene>
    <name evidence="2" type="ORF">BD847_1478</name>
</gene>
<evidence type="ECO:0000259" key="1">
    <source>
        <dbReference type="PROSITE" id="PS51820"/>
    </source>
</evidence>
<dbReference type="NCBIfam" id="NF033708">
    <property type="entry name" value="T9SS_Cterm_ChiA"/>
    <property type="match status" value="1"/>
</dbReference>
<comment type="caution">
    <text evidence="2">The sequence shown here is derived from an EMBL/GenBank/DDBJ whole genome shotgun (WGS) entry which is preliminary data.</text>
</comment>
<dbReference type="InterPro" id="IPR037524">
    <property type="entry name" value="PA14/GLEYA"/>
</dbReference>
<dbReference type="EMBL" id="QRDQ01000008">
    <property type="protein sequence ID" value="RED24743.1"/>
    <property type="molecule type" value="Genomic_DNA"/>
</dbReference>
<feature type="domain" description="PA14" evidence="1">
    <location>
        <begin position="649"/>
        <end position="786"/>
    </location>
</feature>
<keyword evidence="3" id="KW-1185">Reference proteome</keyword>
<sequence>MIRKLLLLIRSLFLFFSNSSKERSFTLSLRMLCLGMFFVVSLSFGQIVQRGTAMSATGTTSLAITKPNGVVEGDVMIVNISQVGNNTVNPSSTGWLLVSAADLNGGTARRGTVLYKVATASEPGSYTFTLGSGVTGSAGAIVAFSGVDASGSTPFDASGGISVSANSSVNVSAGSITTITDNAAVIMFGQAADSSPDWNDTSWKTATSPGNLTELYDVKKTTGGNVTIGAAWAIKTAAGATGAGTATITSAQRNGGVLIALKPKVAYKSQIISANTGSTNWCPGETRNVSVTIKNVGTSTWTDGAGFPDINIGVKWTTNGSNWMDYYAPRQDAGNLAPGDTKTYNLTITASNNAGAGYTTPLASGANSLFFDVVYEGVAWFAWNNSGVGPGNTAFPVAQTILAAPTNKTVAAAATTVCSGTGTNITVALSEIGTNYQLRNASNVAIGSAIDGTGGTISLPTGNLTANTTFNVLATNCVGSTQMTGTATVTVNAPYTTQAGATQTFCIDNSNTITTGTVNEGQYVVLNVVKGFNYTFSVGDRFTGNEILTVLDDATNAAVVPAASASGPSGASITWPSSISGAVKIVLSSSNCANGTTGGPLTLILNSIGNTQDNQNLSGPVSDVWRGHVYNWTGGAPPGGTPSPPNIANTDPFASTQYVGYYDFNAEALNEGFGGNTNCFDVYSNGTVRTKIYTELFAVRYRMKTSKSGCYLVTIAGDDGVRLYLNGTLIIDRWKEQSITTYPNVLVNLNANDEFVLDYYENQTNNTVSFSIKPFDISTNTITPATSTICSGTSVALDGSDYLINGAANPYLTFQWESSLNNSTWTNTGVTTEDYSPAPTVTTYYRRIVKAVSSSCSSTSSSVVVNVATPTLTAVSQPSPTCAGSPATIRLTGLLPNTTSIINYSINGTAQTAKTGVISDASGVANFATGNLPIGNNGQALAITSITTTNTTPNCSKTFTGITTNLSVSAVSVAGSVSANQTICSGTSPGNITLTGNTGAIQWQVSSTSASAGFTDISGATSSPLTSAQMGAITAVRYYRAVVTNSPCSSINSAAVTVSINALPTISSQPSTTAINVCLNGTLAPLSVTSAAGSGTISNYKWYSNVTATNSGGTLVATNTSAATTNTYTPLSTSASALYYYVVVTNSNGCSFTSNISGLITVNASLSAVSISATSPQTFCVGGSGTALTATETGGGAITGRVWGKRSVSGGTIATITSATGSSYTPSGADLGSGTWYVVCTSTPTCGSAMVSNEVTVTVNANLSAVSIGTTAQTFCVGGSGTALTATETGGGAITGRVWGKRSVSGGTIATITSATGSSYTPSGADLGAGTWYLICTSTPTCGSAVVSNEVTVTVNANLSAVSIGTTAQIFCVGGSGTILTATETGGGAITGRVWGKRSVSGGTIATIASATGSSYTPSGADLGVGTWYVVCTSTPTCGSAVVSNEVTVTVNDKPTIAVISAPTALCVGASLTLSIPTVTAQGSALTGQGWEIETVAGNNTYATLTLPRTVAYTDNGKNIRYFAINGCGTTYSNLVALTVNALPAAPDTNTTQPNCTVTTGTITASSPDATSYILTKISDGSNTTNIDGIFSGIAVGAYDVTIQNALGCISPAVRININPVGPKQWIGVTDSDWNKATNWFLGVKPVDGDCISIPDTRSIYKPVINSDITVNSIIVEDYGSLTVNSDKVLTVSNGIIVGPNGSFVFENNSSLLQTDPDASNVGNITYKRNTTLVRRYDYTRWSSPVTKSPGFTLHDLSPNTLGDKYWSYTPGSGWTLSYGGGQIMYAGKGYNVRAPQTFDITTPAIYPASFIGTPNNGDIYNNDIIVGEWNLIGNPYPSALNADKLISDNPVGALYFWTHNTLPKDLDGDGIYTYTSDDYAIYTAGGGIGTTRSVSGGLNTTKPGRQIGAGQGFFVLGGGNIKFTNDMRIGAGNSQFFKTSNTSQIEKNRIWLNLTNTKGAFKQLLVGYIEGATNGWDLKYDAGTMSSNAYVDFYSINESNNLAIQSRAIPFANTDEVPLGYVTTIAGDFTISIDEVDGLFTEQEIYLEDKVTGKEIDLRAGNYTFTTAIGTFTDRFVLRYTSKTLGTGDFENLENGIFVSVKDKVIKVQSSKEPIKEVTIFDITGKLLYTKKKVSSTELQIPNLNASNEVLLVKVTLENGFSTAKKVIFQ</sequence>
<dbReference type="PROSITE" id="PS51820">
    <property type="entry name" value="PA14"/>
    <property type="match status" value="1"/>
</dbReference>
<accession>A0A3D9FVH5</accession>
<evidence type="ECO:0000313" key="3">
    <source>
        <dbReference type="Proteomes" id="UP000257004"/>
    </source>
</evidence>
<dbReference type="Proteomes" id="UP000257004">
    <property type="component" value="Unassembled WGS sequence"/>
</dbReference>
<name>A0A3D9FVH5_9FLAO</name>
<dbReference type="InterPro" id="IPR013783">
    <property type="entry name" value="Ig-like_fold"/>
</dbReference>
<dbReference type="OrthoDB" id="1652165at2"/>